<evidence type="ECO:0000313" key="4">
    <source>
        <dbReference type="EMBL" id="WPB01094.1"/>
    </source>
</evidence>
<feature type="compositionally biased region" description="Basic and acidic residues" evidence="2">
    <location>
        <begin position="1004"/>
        <end position="1015"/>
    </location>
</feature>
<feature type="compositionally biased region" description="Polar residues" evidence="2">
    <location>
        <begin position="386"/>
        <end position="396"/>
    </location>
</feature>
<evidence type="ECO:0000313" key="5">
    <source>
        <dbReference type="Proteomes" id="UP000230605"/>
    </source>
</evidence>
<evidence type="ECO:0000313" key="6">
    <source>
        <dbReference type="Proteomes" id="UP001302367"/>
    </source>
</evidence>
<evidence type="ECO:0000256" key="2">
    <source>
        <dbReference type="SAM" id="MobiDB-lite"/>
    </source>
</evidence>
<feature type="compositionally biased region" description="Polar residues" evidence="2">
    <location>
        <begin position="232"/>
        <end position="245"/>
    </location>
</feature>
<feature type="region of interest" description="Disordered" evidence="2">
    <location>
        <begin position="732"/>
        <end position="756"/>
    </location>
</feature>
<organism evidence="3 5">
    <name type="scientific">Cercospora beticola</name>
    <name type="common">Sugarbeet leaf spot fungus</name>
    <dbReference type="NCBI Taxonomy" id="122368"/>
    <lineage>
        <taxon>Eukaryota</taxon>
        <taxon>Fungi</taxon>
        <taxon>Dikarya</taxon>
        <taxon>Ascomycota</taxon>
        <taxon>Pezizomycotina</taxon>
        <taxon>Dothideomycetes</taxon>
        <taxon>Dothideomycetidae</taxon>
        <taxon>Mycosphaerellales</taxon>
        <taxon>Mycosphaerellaceae</taxon>
        <taxon>Cercospora</taxon>
    </lineage>
</organism>
<reference evidence="3 5" key="1">
    <citation type="submission" date="2015-10" db="EMBL/GenBank/DDBJ databases">
        <title>The cercosporin biosynthetic gene cluster was horizontally transferred to several fungal lineages and shown to be expanded in Cercospora beticola based on microsynteny with recipient genomes.</title>
        <authorList>
            <person name="De Jonge R."/>
            <person name="Ebert M.K."/>
            <person name="Suttle J.C."/>
            <person name="Jurick Ii W.M."/>
            <person name="Secor G.A."/>
            <person name="Thomma B.P."/>
            <person name="Van De Peer Y."/>
            <person name="Bolton M.D."/>
        </authorList>
    </citation>
    <scope>NUCLEOTIDE SEQUENCE [LARGE SCALE GENOMIC DNA]</scope>
    <source>
        <strain evidence="3 5">09-40</strain>
    </source>
</reference>
<feature type="region of interest" description="Disordered" evidence="2">
    <location>
        <begin position="632"/>
        <end position="707"/>
    </location>
</feature>
<feature type="compositionally biased region" description="Polar residues" evidence="2">
    <location>
        <begin position="633"/>
        <end position="655"/>
    </location>
</feature>
<dbReference type="EMBL" id="CP134187">
    <property type="protein sequence ID" value="WPB01094.1"/>
    <property type="molecule type" value="Genomic_DNA"/>
</dbReference>
<dbReference type="Proteomes" id="UP000230605">
    <property type="component" value="Chromosome 4"/>
</dbReference>
<feature type="compositionally biased region" description="Basic and acidic residues" evidence="2">
    <location>
        <begin position="1062"/>
        <end position="1071"/>
    </location>
</feature>
<keyword evidence="1" id="KW-0175">Coiled coil</keyword>
<sequence length="1071" mass="117481">MAGWLKSKEELIAEQKQLAAATAEVNRQLLERAEVDKIRAQLAELEDKQRNVPGEIDKVRLSQAAEEKKIHAAHDAKRDLLTAAEGHVRTAETVVEDHEKQLKAAQLNLDALKSCADELNLNLDTLKSHVEELKSDMVADRLQVRNALHELNEATQSKINSLNSVQIELAQKREELQQLDPEFSAESVTNESSSSSETAQPHPKEAEHLIEMETAAQQATHNAEMMPGEAMVTQSTATAQATPDSTSRKPIVGRTTSHTDASARRSLISTCNADTSPPFFTCDTPAREVIPSSRPRSPRPPVHTPAATNGGNLNSDSDAQQSQSTTNSHLPQNSEETGNTRSESQTDPLPQPRTRNRESVSALTQEKLALKSEYADLRAALKGTSGARSTAKSQSTPKPPVFAKAADESTSTDKEKRKSAGSDQKPSTVYGEEVHECSLSEEFPTVIYIQEPEDVHGAWCELRCFVCHANTSVEQLEFFASITSFVQHIARSHGSFPREEVAAACVRRQFSADDVKRLLDGKQPLRGAPIKTTFGEAHRRALKLEDGIIADPHDTSSDSASPDQHKNQAMEEMQDGAHENLRGRNDDVGSRARAFQPLMRGSRVVELGDSEDELATPAAANAHAKASTFFRKGQSTIAGPTTRSQPTLQSESPAEQNVVGKKTPNGLGQPFIPSQIGQRSKTAAPNVGAPDTDVEARNMAPPRSSSLFRERDKDVVGLSSAIVPTRENSGFFKPFASGQKRSHGEMTPPKEPRRSDILHPNFTATAQVQGQWCIISCRICSANADFYSNGGFRFFHGLDGLFDHAKKSHPRVRIDRNVLFDFAESLPVPRRFVVGASRLADLEIVPHAGNKVRGTPHSDAVPAWNTNILHRDFPTTAYFDENWFEISCRLCSANAASLSSPFKGLIGLAAHVRSVHKTVTDFNDVRAWCAMAGPIDNDLVKRLSRPGWSGSYKIDLIVASSAQGESSFRAPVGRTSSGSFRPSKEQSRDPRLQNRIEHAGEHMQEEVVQHAERSPPHHALQNSNGATKRLGQHSNMPLGSTSEKPAWIRNSSASPEHKKNRREVEIEFRSR</sequence>
<feature type="compositionally biased region" description="Low complexity" evidence="2">
    <location>
        <begin position="314"/>
        <end position="328"/>
    </location>
</feature>
<reference evidence="4 6" key="2">
    <citation type="submission" date="2023-09" db="EMBL/GenBank/DDBJ databases">
        <title>Complete-Gapless Cercospora beticola genome.</title>
        <authorList>
            <person name="Wyatt N.A."/>
            <person name="Spanner R.E."/>
            <person name="Bolton M.D."/>
        </authorList>
    </citation>
    <scope>NUCLEOTIDE SEQUENCE [LARGE SCALE GENOMIC DNA]</scope>
    <source>
        <strain evidence="4">Cb09-40</strain>
    </source>
</reference>
<feature type="region of interest" description="Disordered" evidence="2">
    <location>
        <begin position="967"/>
        <end position="991"/>
    </location>
</feature>
<feature type="compositionally biased region" description="Polar residues" evidence="2">
    <location>
        <begin position="329"/>
        <end position="348"/>
    </location>
</feature>
<feature type="compositionally biased region" description="Low complexity" evidence="2">
    <location>
        <begin position="184"/>
        <end position="199"/>
    </location>
</feature>
<feature type="region of interest" description="Disordered" evidence="2">
    <location>
        <begin position="232"/>
        <end position="362"/>
    </location>
</feature>
<proteinExistence type="predicted"/>
<feature type="region of interest" description="Disordered" evidence="2">
    <location>
        <begin position="384"/>
        <end position="433"/>
    </location>
</feature>
<feature type="compositionally biased region" description="Basic and acidic residues" evidence="2">
    <location>
        <begin position="742"/>
        <end position="756"/>
    </location>
</feature>
<gene>
    <name evidence="3" type="ORF">CB0940_03891</name>
    <name evidence="4" type="ORF">RHO25_005714</name>
</gene>
<feature type="region of interest" description="Disordered" evidence="2">
    <location>
        <begin position="549"/>
        <end position="570"/>
    </location>
</feature>
<feature type="compositionally biased region" description="Polar residues" evidence="2">
    <location>
        <begin position="1020"/>
        <end position="1054"/>
    </location>
</feature>
<dbReference type="EMBL" id="LKMD01000105">
    <property type="protein sequence ID" value="PIA92820.1"/>
    <property type="molecule type" value="Genomic_DNA"/>
</dbReference>
<dbReference type="AlphaFoldDB" id="A0A2G5HJW7"/>
<feature type="region of interest" description="Disordered" evidence="2">
    <location>
        <begin position="182"/>
        <end position="205"/>
    </location>
</feature>
<feature type="compositionally biased region" description="Basic and acidic residues" evidence="2">
    <location>
        <begin position="405"/>
        <end position="420"/>
    </location>
</feature>
<name>A0A2G5HJW7_CERBT</name>
<dbReference type="OrthoDB" id="3648495at2759"/>
<keyword evidence="6" id="KW-1185">Reference proteome</keyword>
<feature type="coiled-coil region" evidence="1">
    <location>
        <begin position="88"/>
        <end position="136"/>
    </location>
</feature>
<feature type="region of interest" description="Disordered" evidence="2">
    <location>
        <begin position="1004"/>
        <end position="1071"/>
    </location>
</feature>
<dbReference type="Proteomes" id="UP001302367">
    <property type="component" value="Chromosome 4"/>
</dbReference>
<evidence type="ECO:0000313" key="3">
    <source>
        <dbReference type="EMBL" id="PIA92820.1"/>
    </source>
</evidence>
<accession>A0A2G5HJW7</accession>
<evidence type="ECO:0000256" key="1">
    <source>
        <dbReference type="SAM" id="Coils"/>
    </source>
</evidence>
<feature type="compositionally biased region" description="Basic and acidic residues" evidence="2">
    <location>
        <begin position="982"/>
        <end position="991"/>
    </location>
</feature>
<protein>
    <submittedName>
        <fullName evidence="3">Uncharacterized protein</fullName>
    </submittedName>
</protein>